<keyword evidence="1" id="KW-1133">Transmembrane helix</keyword>
<keyword evidence="1" id="KW-0472">Membrane</keyword>
<dbReference type="AlphaFoldDB" id="A0A0F9KCU9"/>
<comment type="caution">
    <text evidence="2">The sequence shown here is derived from an EMBL/GenBank/DDBJ whole genome shotgun (WGS) entry which is preliminary data.</text>
</comment>
<feature type="non-terminal residue" evidence="2">
    <location>
        <position position="1"/>
    </location>
</feature>
<feature type="transmembrane region" description="Helical" evidence="1">
    <location>
        <begin position="41"/>
        <end position="62"/>
    </location>
</feature>
<accession>A0A0F9KCU9</accession>
<evidence type="ECO:0000313" key="2">
    <source>
        <dbReference type="EMBL" id="KKM72471.1"/>
    </source>
</evidence>
<proteinExistence type="predicted"/>
<feature type="transmembrane region" description="Helical" evidence="1">
    <location>
        <begin position="12"/>
        <end position="35"/>
    </location>
</feature>
<sequence>LDRVKMPDNRRWIFSVVAAVAFIMCMMLSASWWAGAPVSRLVIAAIVSLVLSLGAGAIAARLGRRRR</sequence>
<organism evidence="2">
    <name type="scientific">marine sediment metagenome</name>
    <dbReference type="NCBI Taxonomy" id="412755"/>
    <lineage>
        <taxon>unclassified sequences</taxon>
        <taxon>metagenomes</taxon>
        <taxon>ecological metagenomes</taxon>
    </lineage>
</organism>
<evidence type="ECO:0000256" key="1">
    <source>
        <dbReference type="SAM" id="Phobius"/>
    </source>
</evidence>
<gene>
    <name evidence="2" type="ORF">LCGC14_1420150</name>
</gene>
<dbReference type="EMBL" id="LAZR01009464">
    <property type="protein sequence ID" value="KKM72471.1"/>
    <property type="molecule type" value="Genomic_DNA"/>
</dbReference>
<reference evidence="2" key="1">
    <citation type="journal article" date="2015" name="Nature">
        <title>Complex archaea that bridge the gap between prokaryotes and eukaryotes.</title>
        <authorList>
            <person name="Spang A."/>
            <person name="Saw J.H."/>
            <person name="Jorgensen S.L."/>
            <person name="Zaremba-Niedzwiedzka K."/>
            <person name="Martijn J."/>
            <person name="Lind A.E."/>
            <person name="van Eijk R."/>
            <person name="Schleper C."/>
            <person name="Guy L."/>
            <person name="Ettema T.J."/>
        </authorList>
    </citation>
    <scope>NUCLEOTIDE SEQUENCE</scope>
</reference>
<name>A0A0F9KCU9_9ZZZZ</name>
<protein>
    <submittedName>
        <fullName evidence="2">Uncharacterized protein</fullName>
    </submittedName>
</protein>
<keyword evidence="1" id="KW-0812">Transmembrane</keyword>